<evidence type="ECO:0000259" key="3">
    <source>
        <dbReference type="Pfam" id="PF03914"/>
    </source>
</evidence>
<feature type="compositionally biased region" description="Basic and acidic residues" evidence="2">
    <location>
        <begin position="61"/>
        <end position="87"/>
    </location>
</feature>
<dbReference type="GO" id="GO:0005634">
    <property type="term" value="C:nucleus"/>
    <property type="evidence" value="ECO:0007669"/>
    <property type="project" value="UniProtKB-ARBA"/>
</dbReference>
<dbReference type="OrthoDB" id="28947at2759"/>
<dbReference type="SUPFAM" id="SSF48371">
    <property type="entry name" value="ARM repeat"/>
    <property type="match status" value="1"/>
</dbReference>
<dbReference type="InterPro" id="IPR040155">
    <property type="entry name" value="CEBPZ/Mak21-like"/>
</dbReference>
<protein>
    <recommendedName>
        <fullName evidence="3">CCAAT-binding factor domain-containing protein</fullName>
    </recommendedName>
</protein>
<gene>
    <name evidence="4" type="ORF">VC83_02599</name>
</gene>
<feature type="compositionally biased region" description="Polar residues" evidence="2">
    <location>
        <begin position="18"/>
        <end position="30"/>
    </location>
</feature>
<dbReference type="eggNOG" id="KOG2038">
    <property type="taxonomic scope" value="Eukaryota"/>
</dbReference>
<dbReference type="InterPro" id="IPR005612">
    <property type="entry name" value="CCAAT-binding_factor"/>
</dbReference>
<dbReference type="PANTHER" id="PTHR12048">
    <property type="entry name" value="CCAAT-BINDING FACTOR-RELATED"/>
    <property type="match status" value="1"/>
</dbReference>
<dbReference type="GeneID" id="36285678"/>
<name>A0A177AHL5_9PEZI</name>
<dbReference type="PANTHER" id="PTHR12048:SF0">
    <property type="entry name" value="CCAAT_ENHANCER-BINDING PROTEIN ZETA"/>
    <property type="match status" value="1"/>
</dbReference>
<feature type="compositionally biased region" description="Acidic residues" evidence="2">
    <location>
        <begin position="181"/>
        <end position="201"/>
    </location>
</feature>
<reference evidence="4" key="1">
    <citation type="submission" date="2016-03" db="EMBL/GenBank/DDBJ databases">
        <title>Updated assembly of Pseudogymnoascus destructans, the fungus causing white-nose syndrome of bats.</title>
        <authorList>
            <person name="Palmer J.M."/>
            <person name="Drees K.P."/>
            <person name="Foster J.T."/>
            <person name="Lindner D.L."/>
        </authorList>
    </citation>
    <scope>NUCLEOTIDE SEQUENCE [LARGE SCALE GENOMIC DNA]</scope>
    <source>
        <strain evidence="4">20631-21</strain>
    </source>
</reference>
<evidence type="ECO:0000256" key="2">
    <source>
        <dbReference type="SAM" id="MobiDB-lite"/>
    </source>
</evidence>
<feature type="compositionally biased region" description="Acidic residues" evidence="2">
    <location>
        <begin position="967"/>
        <end position="1037"/>
    </location>
</feature>
<sequence>MGKHGTNTGKASKKVKPNTPSKNASAQSLPSFDESALSALTEKIEKGFNKGASSDAAQKPAKKDKSKANGASHSKDTAPGKKRDAEGNVKTPTKSNKATDRKPKQAEGGVATEGSARDILLQEILALGGTEEDLDLLDGVESDDEDVEGTQPKVDDTKFAKEFSKFIAGLGLEGQTQADASDSEVEADEVDEDSEEWEEEPDTPKKAPKKTEEPIPQLVQAQDNKQDKKTKDVNRLIFEARPDWHSAPLGDLPTPELLDVPAHRAIIEEFKKYAKSLLEVDSNLYASKHLSSTSSHRFLATIMASGTLDDKVSALTLVIQESPIHTTKSFESLLGLAKKRSRGQAVTALGALKDLLGVGVVLPADRRLRTFATQPGLLGTLQTEFVSNWRSQDPLPGSITKAHLISWAYEDWLKEIYFEILQVLEGWCADEVEFARGRAITYVYELLKEKPEQESNLLRLLVNKLGDPDKKLASRTSYLILQLQTTHPLMKPIIVSAIETELLLRPHQSTHSKYYAINTLNQTILSGKEEGVAQRLLKIYFDLFVTLLKKPLPPSAAPGPVMNKKGQVQGGGGQKGKKALEKVTKEEQAKLSSEETTEKMISAVLTGVNRALPFSKSDDVTLEKHMDLLFKITHSSNFNTSIQALMLIQQLSSTKTIAVERFYRTLYESLLDPRLIMSSKHALYLNLLFRALKSDLDIRRVKAFAKRLLQIITLHQPPFICGVLYLLRELEATFQGLTTMITEPEASDDMDEEVFKDVPETETAASEAATLHENLMHPDRIPKPAPKEGLYDGRKRDPEHSNADKSCLWELTPFIAHFHPSVAMFADRLLTSAVMPAKPDLASHSLISFLDRFVYRNAKASAGGLRGSSIMQPLAGGESNGVLVANRATAQAHQPVNSEAFWRKKAEDVAVDEVFFHKYFNQIGKGKVLSKKKGKPAKAAGDGSDDEDENEDEIWQALVDSRPEVEGPSDDESDLEMLDLDDSGDEGSEGSDAIWEDDEVDVEGTDEEEQGSEEDEEPSPFLDEDEVDEGEDEDEDALFNKELETNQKPEAKVDGTVTGRAKKKKMKSLPMFASVDDYADMMGGDEDEDMG</sequence>
<feature type="region of interest" description="Disordered" evidence="2">
    <location>
        <begin position="135"/>
        <end position="155"/>
    </location>
</feature>
<evidence type="ECO:0000256" key="1">
    <source>
        <dbReference type="ARBA" id="ARBA00007797"/>
    </source>
</evidence>
<feature type="region of interest" description="Disordered" evidence="2">
    <location>
        <begin position="931"/>
        <end position="1066"/>
    </location>
</feature>
<dbReference type="VEuPathDB" id="FungiDB:GMDG_02860"/>
<dbReference type="AlphaFoldDB" id="A0A177AHL5"/>
<feature type="compositionally biased region" description="Acidic residues" evidence="2">
    <location>
        <begin position="943"/>
        <end position="954"/>
    </location>
</feature>
<feature type="domain" description="CCAAT-binding factor" evidence="3">
    <location>
        <begin position="641"/>
        <end position="826"/>
    </location>
</feature>
<proteinExistence type="inferred from homology"/>
<dbReference type="Pfam" id="PF03914">
    <property type="entry name" value="CBF"/>
    <property type="match status" value="1"/>
</dbReference>
<feature type="region of interest" description="Disordered" evidence="2">
    <location>
        <begin position="777"/>
        <end position="798"/>
    </location>
</feature>
<dbReference type="RefSeq" id="XP_024326052.1">
    <property type="nucleotide sequence ID" value="XM_024466257.1"/>
</dbReference>
<evidence type="ECO:0000313" key="4">
    <source>
        <dbReference type="EMBL" id="OAF60771.1"/>
    </source>
</evidence>
<dbReference type="EMBL" id="KV441390">
    <property type="protein sequence ID" value="OAF60771.1"/>
    <property type="molecule type" value="Genomic_DNA"/>
</dbReference>
<feature type="compositionally biased region" description="Polar residues" evidence="2">
    <location>
        <begin position="1"/>
        <end position="10"/>
    </location>
</feature>
<accession>A0A177AHL5</accession>
<dbReference type="Proteomes" id="UP000077154">
    <property type="component" value="Unassembled WGS sequence"/>
</dbReference>
<feature type="region of interest" description="Disordered" evidence="2">
    <location>
        <begin position="1"/>
        <end position="33"/>
    </location>
</feature>
<feature type="compositionally biased region" description="Basic and acidic residues" evidence="2">
    <location>
        <begin position="1038"/>
        <end position="1053"/>
    </location>
</feature>
<feature type="compositionally biased region" description="Acidic residues" evidence="2">
    <location>
        <begin position="135"/>
        <end position="148"/>
    </location>
</feature>
<feature type="region of interest" description="Disordered" evidence="2">
    <location>
        <begin position="49"/>
        <end position="117"/>
    </location>
</feature>
<feature type="region of interest" description="Disordered" evidence="2">
    <location>
        <begin position="555"/>
        <end position="591"/>
    </location>
</feature>
<feature type="region of interest" description="Disordered" evidence="2">
    <location>
        <begin position="171"/>
        <end position="230"/>
    </location>
</feature>
<dbReference type="InterPro" id="IPR016024">
    <property type="entry name" value="ARM-type_fold"/>
</dbReference>
<feature type="compositionally biased region" description="Basic and acidic residues" evidence="2">
    <location>
        <begin position="578"/>
        <end position="591"/>
    </location>
</feature>
<feature type="compositionally biased region" description="Basic and acidic residues" evidence="2">
    <location>
        <begin position="202"/>
        <end position="213"/>
    </location>
</feature>
<comment type="similarity">
    <text evidence="1">Belongs to the CBF/MAK21 family.</text>
</comment>
<organism evidence="4">
    <name type="scientific">Pseudogymnoascus destructans</name>
    <dbReference type="NCBI Taxonomy" id="655981"/>
    <lineage>
        <taxon>Eukaryota</taxon>
        <taxon>Fungi</taxon>
        <taxon>Dikarya</taxon>
        <taxon>Ascomycota</taxon>
        <taxon>Pezizomycotina</taxon>
        <taxon>Leotiomycetes</taxon>
        <taxon>Thelebolales</taxon>
        <taxon>Thelebolaceae</taxon>
        <taxon>Pseudogymnoascus</taxon>
    </lineage>
</organism>